<name>A0A328B587_9CAUL</name>
<dbReference type="EMBL" id="QFYS01000014">
    <property type="protein sequence ID" value="RAK62029.1"/>
    <property type="molecule type" value="Genomic_DNA"/>
</dbReference>
<keyword evidence="2" id="KW-1185">Reference proteome</keyword>
<dbReference type="Proteomes" id="UP000249524">
    <property type="component" value="Unassembled WGS sequence"/>
</dbReference>
<accession>A0A328B587</accession>
<reference evidence="1 2" key="1">
    <citation type="submission" date="2018-05" db="EMBL/GenBank/DDBJ databases">
        <authorList>
            <person name="Lanie J.A."/>
            <person name="Ng W.-L."/>
            <person name="Kazmierczak K.M."/>
            <person name="Andrzejewski T.M."/>
            <person name="Davidsen T.M."/>
            <person name="Wayne K.J."/>
            <person name="Tettelin H."/>
            <person name="Glass J.I."/>
            <person name="Rusch D."/>
            <person name="Podicherti R."/>
            <person name="Tsui H.-C.T."/>
            <person name="Winkler M.E."/>
        </authorList>
    </citation>
    <scope>NUCLEOTIDE SEQUENCE [LARGE SCALE GENOMIC DNA]</scope>
    <source>
        <strain evidence="1 2">BUT-10</strain>
    </source>
</reference>
<evidence type="ECO:0000313" key="1">
    <source>
        <dbReference type="EMBL" id="RAK62029.1"/>
    </source>
</evidence>
<dbReference type="AlphaFoldDB" id="A0A328B587"/>
<gene>
    <name evidence="1" type="ORF">DJ019_20140</name>
</gene>
<comment type="caution">
    <text evidence="1">The sequence shown here is derived from an EMBL/GenBank/DDBJ whole genome shotgun (WGS) entry which is preliminary data.</text>
</comment>
<evidence type="ECO:0000313" key="2">
    <source>
        <dbReference type="Proteomes" id="UP000249524"/>
    </source>
</evidence>
<dbReference type="RefSeq" id="WP_111278589.1">
    <property type="nucleotide sequence ID" value="NZ_QFYS01000014.1"/>
</dbReference>
<protein>
    <submittedName>
        <fullName evidence="1">Uncharacterized protein</fullName>
    </submittedName>
</protein>
<dbReference type="OrthoDB" id="7203899at2"/>
<organism evidence="1 2">
    <name type="scientific">Phenylobacterium kunshanense</name>
    <dbReference type="NCBI Taxonomy" id="1445034"/>
    <lineage>
        <taxon>Bacteria</taxon>
        <taxon>Pseudomonadati</taxon>
        <taxon>Pseudomonadota</taxon>
        <taxon>Alphaproteobacteria</taxon>
        <taxon>Caulobacterales</taxon>
        <taxon>Caulobacteraceae</taxon>
        <taxon>Phenylobacterium</taxon>
    </lineage>
</organism>
<sequence>MDEVARLLALLALVGGALTIIGAAFAYFLDETRRVERTLSRALGAAPQPMLTARGRGTGIGFDLATSRVCVTWDRGGWRLDYRLEEVVGVEVIVDERVAARAFRGDVRRGLDDLGQPQTLVRLRFVFDDATHPDFELDLWRPEDEGWRDRLTAGEALREANRWMARMEALLRRTAPQAAVAKAPPLLAAPAGPLFDDLKADPEDAIT</sequence>
<proteinExistence type="predicted"/>